<organism evidence="2 3">
    <name type="scientific">Paractinoplanes hotanensis</name>
    <dbReference type="NCBI Taxonomy" id="2906497"/>
    <lineage>
        <taxon>Bacteria</taxon>
        <taxon>Bacillati</taxon>
        <taxon>Actinomycetota</taxon>
        <taxon>Actinomycetes</taxon>
        <taxon>Micromonosporales</taxon>
        <taxon>Micromonosporaceae</taxon>
        <taxon>Paractinoplanes</taxon>
    </lineage>
</organism>
<dbReference type="Proteomes" id="UP001523216">
    <property type="component" value="Unassembled WGS sequence"/>
</dbReference>
<dbReference type="InterPro" id="IPR034660">
    <property type="entry name" value="DinB/YfiT-like"/>
</dbReference>
<accession>A0ABT0Y758</accession>
<dbReference type="Pfam" id="PF11716">
    <property type="entry name" value="MDMPI_N"/>
    <property type="match status" value="1"/>
</dbReference>
<dbReference type="RefSeq" id="WP_251801166.1">
    <property type="nucleotide sequence ID" value="NZ_JAMQOL010000040.1"/>
</dbReference>
<keyword evidence="3" id="KW-1185">Reference proteome</keyword>
<dbReference type="InterPro" id="IPR024344">
    <property type="entry name" value="MDMPI_metal-binding"/>
</dbReference>
<dbReference type="EMBL" id="JAMQOL010000040">
    <property type="protein sequence ID" value="MCM4081378.1"/>
    <property type="molecule type" value="Genomic_DNA"/>
</dbReference>
<protein>
    <submittedName>
        <fullName evidence="2">TIGR03086 family metal-binding protein</fullName>
    </submittedName>
</protein>
<name>A0ABT0Y758_9ACTN</name>
<reference evidence="2 3" key="1">
    <citation type="submission" date="2022-06" db="EMBL/GenBank/DDBJ databases">
        <title>Actinoplanes abujensis sp. nov., isolated from Nigerian arid soil.</title>
        <authorList>
            <person name="Ding P."/>
        </authorList>
    </citation>
    <scope>NUCLEOTIDE SEQUENCE [LARGE SCALE GENOMIC DNA]</scope>
    <source>
        <strain evidence="3">TRM88002</strain>
    </source>
</reference>
<dbReference type="NCBIfam" id="TIGR03086">
    <property type="entry name" value="TIGR03086 family metal-binding protein"/>
    <property type="match status" value="1"/>
</dbReference>
<evidence type="ECO:0000313" key="3">
    <source>
        <dbReference type="Proteomes" id="UP001523216"/>
    </source>
</evidence>
<proteinExistence type="predicted"/>
<evidence type="ECO:0000313" key="2">
    <source>
        <dbReference type="EMBL" id="MCM4081378.1"/>
    </source>
</evidence>
<comment type="caution">
    <text evidence="2">The sequence shown here is derived from an EMBL/GenBank/DDBJ whole genome shotgun (WGS) entry which is preliminary data.</text>
</comment>
<dbReference type="Gene3D" id="1.20.120.450">
    <property type="entry name" value="dinb family like domain"/>
    <property type="match status" value="1"/>
</dbReference>
<dbReference type="InterPro" id="IPR017517">
    <property type="entry name" value="Maleyloyr_isom"/>
</dbReference>
<dbReference type="NCBIfam" id="TIGR03083">
    <property type="entry name" value="maleylpyruvate isomerase family mycothiol-dependent enzyme"/>
    <property type="match status" value="1"/>
</dbReference>
<gene>
    <name evidence="2" type="ORF">LXN57_27770</name>
</gene>
<feature type="domain" description="Mycothiol-dependent maleylpyruvate isomerase metal-binding" evidence="1">
    <location>
        <begin position="11"/>
        <end position="126"/>
    </location>
</feature>
<dbReference type="SUPFAM" id="SSF109854">
    <property type="entry name" value="DinB/YfiT-like putative metalloenzymes"/>
    <property type="match status" value="1"/>
</dbReference>
<sequence>MTTEISTLMTAAAERTVPIVQGIRDDQLGDPTPCDKFQVRDLLNHLFQVVVSFQGAARKEPLDFSATPDFVTEGWRDRFATETERMIAAWSDPAALDGISPGMGMPQPLVGNLALADLTVHGWDLATATGQPYRPADAAVDHLFPFVQQMAPTGRQMGAFGDEVPAPEDAGIFERLLALIGRTVA</sequence>
<evidence type="ECO:0000259" key="1">
    <source>
        <dbReference type="Pfam" id="PF11716"/>
    </source>
</evidence>
<dbReference type="InterPro" id="IPR017520">
    <property type="entry name" value="CHP03086"/>
</dbReference>